<comment type="caution">
    <text evidence="3">The sequence shown here is derived from an EMBL/GenBank/DDBJ whole genome shotgun (WGS) entry which is preliminary data.</text>
</comment>
<proteinExistence type="predicted"/>
<feature type="compositionally biased region" description="Polar residues" evidence="1">
    <location>
        <begin position="122"/>
        <end position="139"/>
    </location>
</feature>
<feature type="domain" description="Zinc knuckle CX2CX4HX4C" evidence="2">
    <location>
        <begin position="6"/>
        <end position="52"/>
    </location>
</feature>
<reference evidence="3" key="2">
    <citation type="journal article" date="2024" name="Plant">
        <title>Genomic evolution and insights into agronomic trait innovations of Sesamum species.</title>
        <authorList>
            <person name="Miao H."/>
            <person name="Wang L."/>
            <person name="Qu L."/>
            <person name="Liu H."/>
            <person name="Sun Y."/>
            <person name="Le M."/>
            <person name="Wang Q."/>
            <person name="Wei S."/>
            <person name="Zheng Y."/>
            <person name="Lin W."/>
            <person name="Duan Y."/>
            <person name="Cao H."/>
            <person name="Xiong S."/>
            <person name="Wang X."/>
            <person name="Wei L."/>
            <person name="Li C."/>
            <person name="Ma Q."/>
            <person name="Ju M."/>
            <person name="Zhao R."/>
            <person name="Li G."/>
            <person name="Mu C."/>
            <person name="Tian Q."/>
            <person name="Mei H."/>
            <person name="Zhang T."/>
            <person name="Gao T."/>
            <person name="Zhang H."/>
        </authorList>
    </citation>
    <scope>NUCLEOTIDE SEQUENCE</scope>
    <source>
        <strain evidence="3">KEN1</strain>
    </source>
</reference>
<sequence length="209" mass="23051">MRVGLNVNKPLKRAMKVRSTSGEELLVRFTYERLPNFCYLCGLLGHIDRYCQLRFSEGFEHQVEPLPYGAWLRAPVRRIPSANSTAKHPFPVSSSSQRPSGCKGPAVFGNFGNRQAQVPRTEAGSLNQRGQVSSPSNHGGSADEEVDSSLLVAHDKGPVDMEVLLAEPQISKQKGKEVLEVSEGGFSLELKGVRGSNSGGRRLRHRVWR</sequence>
<dbReference type="EMBL" id="JACGWN010000008">
    <property type="protein sequence ID" value="KAL0439101.1"/>
    <property type="molecule type" value="Genomic_DNA"/>
</dbReference>
<gene>
    <name evidence="3" type="ORF">Slati_2393100</name>
</gene>
<protein>
    <recommendedName>
        <fullName evidence="2">Zinc knuckle CX2CX4HX4C domain-containing protein</fullName>
    </recommendedName>
</protein>
<name>A0AAW2WCV2_9LAMI</name>
<dbReference type="Pfam" id="PF14392">
    <property type="entry name" value="zf-CCHC_4"/>
    <property type="match status" value="1"/>
</dbReference>
<evidence type="ECO:0000313" key="3">
    <source>
        <dbReference type="EMBL" id="KAL0439101.1"/>
    </source>
</evidence>
<dbReference type="InterPro" id="IPR025836">
    <property type="entry name" value="Zn_knuckle_CX2CX4HX4C"/>
</dbReference>
<feature type="region of interest" description="Disordered" evidence="1">
    <location>
        <begin position="122"/>
        <end position="144"/>
    </location>
</feature>
<organism evidence="3">
    <name type="scientific">Sesamum latifolium</name>
    <dbReference type="NCBI Taxonomy" id="2727402"/>
    <lineage>
        <taxon>Eukaryota</taxon>
        <taxon>Viridiplantae</taxon>
        <taxon>Streptophyta</taxon>
        <taxon>Embryophyta</taxon>
        <taxon>Tracheophyta</taxon>
        <taxon>Spermatophyta</taxon>
        <taxon>Magnoliopsida</taxon>
        <taxon>eudicotyledons</taxon>
        <taxon>Gunneridae</taxon>
        <taxon>Pentapetalae</taxon>
        <taxon>asterids</taxon>
        <taxon>lamiids</taxon>
        <taxon>Lamiales</taxon>
        <taxon>Pedaliaceae</taxon>
        <taxon>Sesamum</taxon>
    </lineage>
</organism>
<reference evidence="3" key="1">
    <citation type="submission" date="2020-06" db="EMBL/GenBank/DDBJ databases">
        <authorList>
            <person name="Li T."/>
            <person name="Hu X."/>
            <person name="Zhang T."/>
            <person name="Song X."/>
            <person name="Zhang H."/>
            <person name="Dai N."/>
            <person name="Sheng W."/>
            <person name="Hou X."/>
            <person name="Wei L."/>
        </authorList>
    </citation>
    <scope>NUCLEOTIDE SEQUENCE</scope>
    <source>
        <strain evidence="3">KEN1</strain>
        <tissue evidence="3">Leaf</tissue>
    </source>
</reference>
<accession>A0AAW2WCV2</accession>
<evidence type="ECO:0000259" key="2">
    <source>
        <dbReference type="Pfam" id="PF14392"/>
    </source>
</evidence>
<feature type="compositionally biased region" description="Polar residues" evidence="1">
    <location>
        <begin position="84"/>
        <end position="99"/>
    </location>
</feature>
<dbReference type="AlphaFoldDB" id="A0AAW2WCV2"/>
<feature type="region of interest" description="Disordered" evidence="1">
    <location>
        <begin position="84"/>
        <end position="108"/>
    </location>
</feature>
<evidence type="ECO:0000256" key="1">
    <source>
        <dbReference type="SAM" id="MobiDB-lite"/>
    </source>
</evidence>